<keyword evidence="3" id="KW-0378">Hydrolase</keyword>
<dbReference type="AlphaFoldDB" id="A0A7W5ZTY5"/>
<dbReference type="GO" id="GO:0008270">
    <property type="term" value="F:zinc ion binding"/>
    <property type="evidence" value="ECO:0007669"/>
    <property type="project" value="InterPro"/>
</dbReference>
<protein>
    <recommendedName>
        <fullName evidence="7">Peptidase M10 metallopeptidase domain-containing protein</fullName>
    </recommendedName>
</protein>
<keyword evidence="6" id="KW-0732">Signal</keyword>
<dbReference type="Gene3D" id="3.40.390.10">
    <property type="entry name" value="Collagenase (Catalytic Domain)"/>
    <property type="match status" value="1"/>
</dbReference>
<dbReference type="Pfam" id="PF00413">
    <property type="entry name" value="Peptidase_M10"/>
    <property type="match status" value="1"/>
</dbReference>
<evidence type="ECO:0000313" key="8">
    <source>
        <dbReference type="EMBL" id="MBB3842021.1"/>
    </source>
</evidence>
<feature type="domain" description="Peptidase M10 metallopeptidase" evidence="7">
    <location>
        <begin position="67"/>
        <end position="197"/>
    </location>
</feature>
<evidence type="ECO:0000256" key="3">
    <source>
        <dbReference type="ARBA" id="ARBA00022801"/>
    </source>
</evidence>
<dbReference type="GO" id="GO:0031012">
    <property type="term" value="C:extracellular matrix"/>
    <property type="evidence" value="ECO:0007669"/>
    <property type="project" value="InterPro"/>
</dbReference>
<dbReference type="InterPro" id="IPR024079">
    <property type="entry name" value="MetalloPept_cat_dom_sf"/>
</dbReference>
<accession>A0A7W5ZTY5</accession>
<evidence type="ECO:0000256" key="2">
    <source>
        <dbReference type="ARBA" id="ARBA00022723"/>
    </source>
</evidence>
<proteinExistence type="predicted"/>
<dbReference type="GO" id="GO:0006508">
    <property type="term" value="P:proteolysis"/>
    <property type="evidence" value="ECO:0007669"/>
    <property type="project" value="UniProtKB-KW"/>
</dbReference>
<organism evidence="8 9">
    <name type="scientific">Runella defluvii</name>
    <dbReference type="NCBI Taxonomy" id="370973"/>
    <lineage>
        <taxon>Bacteria</taxon>
        <taxon>Pseudomonadati</taxon>
        <taxon>Bacteroidota</taxon>
        <taxon>Cytophagia</taxon>
        <taxon>Cytophagales</taxon>
        <taxon>Spirosomataceae</taxon>
        <taxon>Runella</taxon>
    </lineage>
</organism>
<keyword evidence="1" id="KW-0645">Protease</keyword>
<evidence type="ECO:0000313" key="9">
    <source>
        <dbReference type="Proteomes" id="UP000541352"/>
    </source>
</evidence>
<evidence type="ECO:0000256" key="4">
    <source>
        <dbReference type="ARBA" id="ARBA00022833"/>
    </source>
</evidence>
<dbReference type="RefSeq" id="WP_183980078.1">
    <property type="nucleotide sequence ID" value="NZ_JACIBY010000024.1"/>
</dbReference>
<dbReference type="EMBL" id="JACIBY010000024">
    <property type="protein sequence ID" value="MBB3842021.1"/>
    <property type="molecule type" value="Genomic_DNA"/>
</dbReference>
<evidence type="ECO:0000256" key="1">
    <source>
        <dbReference type="ARBA" id="ARBA00022670"/>
    </source>
</evidence>
<dbReference type="GO" id="GO:0004222">
    <property type="term" value="F:metalloendopeptidase activity"/>
    <property type="evidence" value="ECO:0007669"/>
    <property type="project" value="InterPro"/>
</dbReference>
<sequence>MKNKYRVYWLFLLTISWLRLPVSCTQLDVEQVGASLKISAGSGLIVGKKRWASCTVGWNTAGTFTPEQTQTIEAAMSEINKIKVYFTLTKNNTPHIKVAFASPEQVGKNNTEGVLTYRKPALASIEGNVSRGYTIYLNQAHTWTTTQLKAVVMNQLGEIMGLPISTNEKSIMYPWLNPTTHTVQWSQEDVQELKQLYPESGLPAVKAGPPTLAPANKTHTIEINITNFDNIPPISNLGVCWSSTNPTPTIDNTEGRNAYGSDSKSLLISLWELKSGTRYYLRGYASNACGIQYSEVVVFSKQ</sequence>
<dbReference type="PANTHER" id="PTHR10201">
    <property type="entry name" value="MATRIX METALLOPROTEINASE"/>
    <property type="match status" value="1"/>
</dbReference>
<dbReference type="SUPFAM" id="SSF55486">
    <property type="entry name" value="Metalloproteases ('zincins'), catalytic domain"/>
    <property type="match status" value="1"/>
</dbReference>
<dbReference type="Proteomes" id="UP000541352">
    <property type="component" value="Unassembled WGS sequence"/>
</dbReference>
<comment type="caution">
    <text evidence="8">The sequence shown here is derived from an EMBL/GenBank/DDBJ whole genome shotgun (WGS) entry which is preliminary data.</text>
</comment>
<keyword evidence="5" id="KW-0482">Metalloprotease</keyword>
<name>A0A7W5ZTY5_9BACT</name>
<reference evidence="8 9" key="1">
    <citation type="submission" date="2020-08" db="EMBL/GenBank/DDBJ databases">
        <title>Genomic Encyclopedia of Type Strains, Phase IV (KMG-IV): sequencing the most valuable type-strain genomes for metagenomic binning, comparative biology and taxonomic classification.</title>
        <authorList>
            <person name="Goeker M."/>
        </authorList>
    </citation>
    <scope>NUCLEOTIDE SEQUENCE [LARGE SCALE GENOMIC DNA]</scope>
    <source>
        <strain evidence="8 9">DSM 17976</strain>
    </source>
</reference>
<evidence type="ECO:0000256" key="5">
    <source>
        <dbReference type="ARBA" id="ARBA00023049"/>
    </source>
</evidence>
<gene>
    <name evidence="8" type="ORF">FHS57_006050</name>
</gene>
<feature type="signal peptide" evidence="6">
    <location>
        <begin position="1"/>
        <end position="24"/>
    </location>
</feature>
<dbReference type="InterPro" id="IPR001818">
    <property type="entry name" value="Pept_M10_metallopeptidase"/>
</dbReference>
<keyword evidence="4" id="KW-0862">Zinc</keyword>
<keyword evidence="2" id="KW-0479">Metal-binding</keyword>
<evidence type="ECO:0000256" key="6">
    <source>
        <dbReference type="SAM" id="SignalP"/>
    </source>
</evidence>
<keyword evidence="9" id="KW-1185">Reference proteome</keyword>
<feature type="chain" id="PRO_5030575594" description="Peptidase M10 metallopeptidase domain-containing protein" evidence="6">
    <location>
        <begin position="25"/>
        <end position="302"/>
    </location>
</feature>
<evidence type="ECO:0000259" key="7">
    <source>
        <dbReference type="Pfam" id="PF00413"/>
    </source>
</evidence>
<dbReference type="PANTHER" id="PTHR10201:SF323">
    <property type="entry name" value="MATRIX METALLOPROTEINASE-21"/>
    <property type="match status" value="1"/>
</dbReference>